<feature type="region of interest" description="Disordered" evidence="1">
    <location>
        <begin position="781"/>
        <end position="803"/>
    </location>
</feature>
<reference evidence="3 4" key="1">
    <citation type="submission" date="2020-07" db="EMBL/GenBank/DDBJ databases">
        <title>Genomic Encyclopedia of Type Strains, Phase IV (KMG-V): Genome sequencing to study the core and pangenomes of soil and plant-associated prokaryotes.</title>
        <authorList>
            <person name="Whitman W."/>
        </authorList>
    </citation>
    <scope>NUCLEOTIDE SEQUENCE [LARGE SCALE GENOMIC DNA]</scope>
    <source>
        <strain evidence="3 4">X4EP2</strain>
    </source>
</reference>
<dbReference type="SUPFAM" id="SSF48208">
    <property type="entry name" value="Six-hairpin glycosidases"/>
    <property type="match status" value="1"/>
</dbReference>
<gene>
    <name evidence="3" type="ORF">HDF17_000362</name>
</gene>
<proteinExistence type="predicted"/>
<dbReference type="Pfam" id="PF22124">
    <property type="entry name" value="Glyco_hydro_95_cat"/>
    <property type="match status" value="1"/>
</dbReference>
<dbReference type="Proteomes" id="UP000589520">
    <property type="component" value="Unassembled WGS sequence"/>
</dbReference>
<evidence type="ECO:0000313" key="3">
    <source>
        <dbReference type="EMBL" id="NYF78075.1"/>
    </source>
</evidence>
<accession>A0A7Y9PE80</accession>
<dbReference type="InterPro" id="IPR008928">
    <property type="entry name" value="6-hairpin_glycosidase_sf"/>
</dbReference>
<protein>
    <recommendedName>
        <fullName evidence="2">Glycosyl hydrolase family 95 catalytic domain-containing protein</fullName>
    </recommendedName>
</protein>
<dbReference type="PANTHER" id="PTHR31084">
    <property type="entry name" value="ALPHA-L-FUCOSIDASE 2"/>
    <property type="match status" value="1"/>
</dbReference>
<dbReference type="AlphaFoldDB" id="A0A7Y9PE80"/>
<dbReference type="RefSeq" id="WP_179487200.1">
    <property type="nucleotide sequence ID" value="NZ_JACCCW010000001.1"/>
</dbReference>
<dbReference type="Gene3D" id="2.60.40.1180">
    <property type="entry name" value="Golgi alpha-mannosidase II"/>
    <property type="match status" value="1"/>
</dbReference>
<dbReference type="InterPro" id="IPR013780">
    <property type="entry name" value="Glyco_hydro_b"/>
</dbReference>
<organism evidence="3 4">
    <name type="scientific">Granulicella arctica</name>
    <dbReference type="NCBI Taxonomy" id="940613"/>
    <lineage>
        <taxon>Bacteria</taxon>
        <taxon>Pseudomonadati</taxon>
        <taxon>Acidobacteriota</taxon>
        <taxon>Terriglobia</taxon>
        <taxon>Terriglobales</taxon>
        <taxon>Acidobacteriaceae</taxon>
        <taxon>Granulicella</taxon>
    </lineage>
</organism>
<dbReference type="GO" id="GO:0004560">
    <property type="term" value="F:alpha-L-fucosidase activity"/>
    <property type="evidence" value="ECO:0007669"/>
    <property type="project" value="TreeGrafter"/>
</dbReference>
<evidence type="ECO:0000313" key="4">
    <source>
        <dbReference type="Proteomes" id="UP000589520"/>
    </source>
</evidence>
<dbReference type="Gene3D" id="1.50.10.10">
    <property type="match status" value="1"/>
</dbReference>
<evidence type="ECO:0000256" key="1">
    <source>
        <dbReference type="SAM" id="MobiDB-lite"/>
    </source>
</evidence>
<sequence>MIRISLQVLCAVLFLTVVGETQTIVTPESTAWHDGGFHIDAKGVVGRSTIVLGQPNMLSSQAMPLGNGRLGVALWSANGLTVQLNRIDTLPNRLSPGQLSIPGLAKLTQAPDYSGKLDLYNGEFVEQGGGMTATAYVQPDADQLIIDVTGADPHHPQTVELSLWPPRNPKASVSGKTGILAESWLDNIDPGASGRRFGSLSALSAEGRNVSVSVKDQHTILLSVLPNPDGDFRVLIAGPHYEGREAVQQIAQQTLAHSDAATHKLWWNRFWQHAGLIKVSSPDGAGDYMQNLRDIYLFTAAAESGTEIPGSQAGIADLFSAVRDTHFWDPAAFWHWNLRMQIAANLGAGLPELNSSYFNLYRENLANIEAWTKQHMAGRPGICVPETMRFNGVGIEFERFPGSTEPTIGLNCDSGKPYYNARTISTGAEISFWAWQQYLQTSDLAFLRLNYPLLRASTRFLLAYEQSGPDGLRHTTPSNSHETQWDVIDPTTDLLARHTLYTETIAAAKLLNEDAALVSTLQAELKVIPELPRTEEEHPKTLLPPSADSQGHDVIAVSYLPTAESHNVENIGLEPVWPYGLIGDDSPETDLARRTYFHRPNPTNQDWSSDPIQAARLGLGTEVSSTLVKLTETYQAYVNGLASWGGNSGEFYSEQSAVVATALQEALVQDFDGVIRIAPAIPPGWDLEGTVFVRGKTKVHVQVKSGVVTTAGIEAGSTQSLTLRNPWPGVFFDITDAATGAKLVRSSSKAEVTFSTLSGHSYIIDKSSQSVHKPRFAVITGESPTRSKKLGSRQIGLDPRHAQ</sequence>
<dbReference type="EMBL" id="JACCCW010000001">
    <property type="protein sequence ID" value="NYF78075.1"/>
    <property type="molecule type" value="Genomic_DNA"/>
</dbReference>
<dbReference type="GO" id="GO:0005975">
    <property type="term" value="P:carbohydrate metabolic process"/>
    <property type="evidence" value="ECO:0007669"/>
    <property type="project" value="InterPro"/>
</dbReference>
<feature type="domain" description="Glycosyl hydrolase family 95 catalytic" evidence="2">
    <location>
        <begin position="336"/>
        <end position="530"/>
    </location>
</feature>
<dbReference type="InterPro" id="IPR054363">
    <property type="entry name" value="GH95_cat"/>
</dbReference>
<dbReference type="PANTHER" id="PTHR31084:SF0">
    <property type="entry name" value="ALPHA-L-FUCOSIDASE 2"/>
    <property type="match status" value="1"/>
</dbReference>
<dbReference type="InterPro" id="IPR012341">
    <property type="entry name" value="6hp_glycosidase-like_sf"/>
</dbReference>
<keyword evidence="4" id="KW-1185">Reference proteome</keyword>
<name>A0A7Y9PE80_9BACT</name>
<evidence type="ECO:0000259" key="2">
    <source>
        <dbReference type="Pfam" id="PF22124"/>
    </source>
</evidence>
<comment type="caution">
    <text evidence="3">The sequence shown here is derived from an EMBL/GenBank/DDBJ whole genome shotgun (WGS) entry which is preliminary data.</text>
</comment>